<evidence type="ECO:0000256" key="3">
    <source>
        <dbReference type="ARBA" id="ARBA00022514"/>
    </source>
</evidence>
<dbReference type="PANTHER" id="PTHR11954">
    <property type="entry name" value="D-DOPACHROME DECARBOXYLASE"/>
    <property type="match status" value="1"/>
</dbReference>
<reference evidence="13" key="1">
    <citation type="submission" date="2018-04" db="EMBL/GenBank/DDBJ databases">
        <title>Whole genome sequencing of Hypsizygus marmoreus.</title>
        <authorList>
            <person name="Choi I.-G."/>
            <person name="Min B."/>
            <person name="Kim J.-G."/>
            <person name="Kim S."/>
            <person name="Oh Y.-L."/>
            <person name="Kong W.-S."/>
            <person name="Park H."/>
            <person name="Jeong J."/>
            <person name="Song E.-S."/>
        </authorList>
    </citation>
    <scope>NUCLEOTIDE SEQUENCE [LARGE SCALE GENOMIC DNA]</scope>
    <source>
        <strain evidence="13">51987-8</strain>
    </source>
</reference>
<keyword evidence="3" id="KW-0202">Cytokine</keyword>
<evidence type="ECO:0000313" key="14">
    <source>
        <dbReference type="Proteomes" id="UP000076154"/>
    </source>
</evidence>
<dbReference type="Gene3D" id="3.30.429.10">
    <property type="entry name" value="Macrophage Migration Inhibitory Factor"/>
    <property type="match status" value="1"/>
</dbReference>
<organism evidence="13 14">
    <name type="scientific">Hypsizygus marmoreus</name>
    <name type="common">White beech mushroom</name>
    <name type="synonym">Agaricus marmoreus</name>
    <dbReference type="NCBI Taxonomy" id="39966"/>
    <lineage>
        <taxon>Eukaryota</taxon>
        <taxon>Fungi</taxon>
        <taxon>Dikarya</taxon>
        <taxon>Basidiomycota</taxon>
        <taxon>Agaricomycotina</taxon>
        <taxon>Agaricomycetes</taxon>
        <taxon>Agaricomycetidae</taxon>
        <taxon>Agaricales</taxon>
        <taxon>Tricholomatineae</taxon>
        <taxon>Lyophyllaceae</taxon>
        <taxon>Hypsizygus</taxon>
    </lineage>
</organism>
<dbReference type="InterPro" id="IPR014347">
    <property type="entry name" value="Tautomerase/MIF_sf"/>
</dbReference>
<name>A0A369JX88_HYPMA</name>
<dbReference type="EC" id="5.3.3.12" evidence="8"/>
<evidence type="ECO:0000256" key="6">
    <source>
        <dbReference type="ARBA" id="ARBA00036735"/>
    </source>
</evidence>
<proteinExistence type="inferred from homology"/>
<accession>A0A369JX88</accession>
<evidence type="ECO:0000256" key="4">
    <source>
        <dbReference type="ARBA" id="ARBA00022525"/>
    </source>
</evidence>
<dbReference type="InterPro" id="IPR001398">
    <property type="entry name" value="Macrophage_inhib_fac"/>
</dbReference>
<evidence type="ECO:0000256" key="1">
    <source>
        <dbReference type="ARBA" id="ARBA00004613"/>
    </source>
</evidence>
<dbReference type="EMBL" id="LUEZ02000045">
    <property type="protein sequence ID" value="RDB24014.1"/>
    <property type="molecule type" value="Genomic_DNA"/>
</dbReference>
<keyword evidence="4" id="KW-0964">Secreted</keyword>
<dbReference type="PANTHER" id="PTHR11954:SF6">
    <property type="entry name" value="MACROPHAGE MIGRATION INHIBITORY FACTOR"/>
    <property type="match status" value="1"/>
</dbReference>
<evidence type="ECO:0000256" key="11">
    <source>
        <dbReference type="ARBA" id="ARBA00041912"/>
    </source>
</evidence>
<dbReference type="GO" id="GO:0005615">
    <property type="term" value="C:extracellular space"/>
    <property type="evidence" value="ECO:0007669"/>
    <property type="project" value="UniProtKB-KW"/>
</dbReference>
<dbReference type="GO" id="GO:0050178">
    <property type="term" value="F:phenylpyruvate tautomerase activity"/>
    <property type="evidence" value="ECO:0007669"/>
    <property type="project" value="UniProtKB-EC"/>
</dbReference>
<dbReference type="Proteomes" id="UP000076154">
    <property type="component" value="Unassembled WGS sequence"/>
</dbReference>
<keyword evidence="14" id="KW-1185">Reference proteome</keyword>
<sequence>MPALQLTTNVKVADPKAFALEFSKFSADILGKPELYISVNYTYSETLTFGGTFDPAFTLSIFSLDNLSLERNEVYSKGYFDFFKEKLGVAGNRGYVTFIDPGRGFLGHQGTTFATIFGKS</sequence>
<evidence type="ECO:0000256" key="7">
    <source>
        <dbReference type="ARBA" id="ARBA00036823"/>
    </source>
</evidence>
<dbReference type="STRING" id="39966.A0A369JX88"/>
<evidence type="ECO:0000313" key="13">
    <source>
        <dbReference type="EMBL" id="RDB24014.1"/>
    </source>
</evidence>
<comment type="catalytic activity">
    <reaction evidence="6">
        <text>3-phenylpyruvate = enol-phenylpyruvate</text>
        <dbReference type="Rhea" id="RHEA:17097"/>
        <dbReference type="ChEBI" id="CHEBI:16815"/>
        <dbReference type="ChEBI" id="CHEBI:18005"/>
        <dbReference type="EC" id="5.3.2.1"/>
    </reaction>
</comment>
<comment type="caution">
    <text evidence="13">The sequence shown here is derived from an EMBL/GenBank/DDBJ whole genome shotgun (WGS) entry which is preliminary data.</text>
</comment>
<evidence type="ECO:0000256" key="2">
    <source>
        <dbReference type="ARBA" id="ARBA00005851"/>
    </source>
</evidence>
<dbReference type="EC" id="5.3.2.1" evidence="9"/>
<comment type="similarity">
    <text evidence="2">Belongs to the MIF family.</text>
</comment>
<gene>
    <name evidence="13" type="primary">MIFH</name>
    <name evidence="13" type="ORF">Hypma_008648</name>
</gene>
<dbReference type="Pfam" id="PF01187">
    <property type="entry name" value="MIF"/>
    <property type="match status" value="1"/>
</dbReference>
<evidence type="ECO:0000256" key="9">
    <source>
        <dbReference type="ARBA" id="ARBA00039086"/>
    </source>
</evidence>
<dbReference type="AlphaFoldDB" id="A0A369JX88"/>
<dbReference type="GO" id="GO:0004167">
    <property type="term" value="F:dopachrome isomerase activity"/>
    <property type="evidence" value="ECO:0007669"/>
    <property type="project" value="UniProtKB-EC"/>
</dbReference>
<evidence type="ECO:0000256" key="12">
    <source>
        <dbReference type="ARBA" id="ARBA00042730"/>
    </source>
</evidence>
<evidence type="ECO:0000256" key="5">
    <source>
        <dbReference type="ARBA" id="ARBA00023235"/>
    </source>
</evidence>
<comment type="catalytic activity">
    <reaction evidence="7">
        <text>L-dopachrome = 5,6-dihydroxyindole-2-carboxylate</text>
        <dbReference type="Rhea" id="RHEA:13041"/>
        <dbReference type="ChEBI" id="CHEBI:16875"/>
        <dbReference type="ChEBI" id="CHEBI:57509"/>
        <dbReference type="EC" id="5.3.3.12"/>
    </reaction>
</comment>
<evidence type="ECO:0000256" key="8">
    <source>
        <dbReference type="ARBA" id="ARBA00038932"/>
    </source>
</evidence>
<evidence type="ECO:0000256" key="10">
    <source>
        <dbReference type="ARBA" id="ARBA00041631"/>
    </source>
</evidence>
<dbReference type="InParanoid" id="A0A369JX88"/>
<comment type="subcellular location">
    <subcellularLocation>
        <location evidence="1">Secreted</location>
    </subcellularLocation>
</comment>
<keyword evidence="5" id="KW-0413">Isomerase</keyword>
<dbReference type="SUPFAM" id="SSF55331">
    <property type="entry name" value="Tautomerase/MIF"/>
    <property type="match status" value="1"/>
</dbReference>
<protein>
    <recommendedName>
        <fullName evidence="12">L-dopachrome isomerase</fullName>
        <ecNumber evidence="9">5.3.2.1</ecNumber>
        <ecNumber evidence="8">5.3.3.12</ecNumber>
    </recommendedName>
    <alternativeName>
        <fullName evidence="10">L-dopachrome tautomerase</fullName>
    </alternativeName>
    <alternativeName>
        <fullName evidence="11">Phenylpyruvate tautomerase</fullName>
    </alternativeName>
</protein>